<feature type="compositionally biased region" description="Gly residues" evidence="1">
    <location>
        <begin position="437"/>
        <end position="469"/>
    </location>
</feature>
<evidence type="ECO:0000256" key="3">
    <source>
        <dbReference type="SAM" id="SignalP"/>
    </source>
</evidence>
<dbReference type="EMBL" id="VJZD01000015">
    <property type="protein sequence ID" value="MPY30849.1"/>
    <property type="molecule type" value="Genomic_DNA"/>
</dbReference>
<evidence type="ECO:0000313" key="5">
    <source>
        <dbReference type="EMBL" id="MPY30849.1"/>
    </source>
</evidence>
<keyword evidence="2" id="KW-0472">Membrane</keyword>
<feature type="region of interest" description="Disordered" evidence="1">
    <location>
        <begin position="430"/>
        <end position="469"/>
    </location>
</feature>
<feature type="region of interest" description="Disordered" evidence="1">
    <location>
        <begin position="191"/>
        <end position="261"/>
    </location>
</feature>
<feature type="signal peptide" evidence="3">
    <location>
        <begin position="1"/>
        <end position="37"/>
    </location>
</feature>
<feature type="domain" description="Htaa" evidence="4">
    <location>
        <begin position="46"/>
        <end position="189"/>
    </location>
</feature>
<keyword evidence="6" id="KW-1185">Reference proteome</keyword>
<feature type="chain" id="PRO_5024960705" description="Htaa domain-containing protein" evidence="3">
    <location>
        <begin position="38"/>
        <end position="514"/>
    </location>
</feature>
<dbReference type="InterPro" id="IPR006311">
    <property type="entry name" value="TAT_signal"/>
</dbReference>
<dbReference type="AlphaFoldDB" id="A0A5N8V6X8"/>
<keyword evidence="2" id="KW-1133">Transmembrane helix</keyword>
<accession>A0A5N8V6X8</accession>
<feature type="transmembrane region" description="Helical" evidence="2">
    <location>
        <begin position="486"/>
        <end position="507"/>
    </location>
</feature>
<reference evidence="5 6" key="1">
    <citation type="submission" date="2019-07" db="EMBL/GenBank/DDBJ databases">
        <title>New species of Amycolatopsis and Streptomyces.</title>
        <authorList>
            <person name="Duangmal K."/>
            <person name="Teo W.F.A."/>
            <person name="Lipun K."/>
        </authorList>
    </citation>
    <scope>NUCLEOTIDE SEQUENCE [LARGE SCALE GENOMIC DNA]</scope>
    <source>
        <strain evidence="5 6">NBRC 109810</strain>
    </source>
</reference>
<keyword evidence="2" id="KW-0812">Transmembrane</keyword>
<keyword evidence="3" id="KW-0732">Signal</keyword>
<gene>
    <name evidence="5" type="ORF">FNH09_05835</name>
</gene>
<comment type="caution">
    <text evidence="5">The sequence shown here is derived from an EMBL/GenBank/DDBJ whole genome shotgun (WGS) entry which is preliminary data.</text>
</comment>
<feature type="domain" description="Htaa" evidence="4">
    <location>
        <begin position="264"/>
        <end position="424"/>
    </location>
</feature>
<dbReference type="RefSeq" id="WP_152885665.1">
    <property type="nucleotide sequence ID" value="NZ_VJZD01000015.1"/>
</dbReference>
<dbReference type="PROSITE" id="PS51318">
    <property type="entry name" value="TAT"/>
    <property type="match status" value="1"/>
</dbReference>
<protein>
    <recommendedName>
        <fullName evidence="4">Htaa domain-containing protein</fullName>
    </recommendedName>
</protein>
<dbReference type="InterPro" id="IPR007331">
    <property type="entry name" value="Htaa"/>
</dbReference>
<dbReference type="OrthoDB" id="7210788at2"/>
<feature type="compositionally biased region" description="Low complexity" evidence="1">
    <location>
        <begin position="191"/>
        <end position="257"/>
    </location>
</feature>
<evidence type="ECO:0000256" key="1">
    <source>
        <dbReference type="SAM" id="MobiDB-lite"/>
    </source>
</evidence>
<proteinExistence type="predicted"/>
<dbReference type="Proteomes" id="UP000325849">
    <property type="component" value="Unassembled WGS sequence"/>
</dbReference>
<evidence type="ECO:0000256" key="2">
    <source>
        <dbReference type="SAM" id="Phobius"/>
    </source>
</evidence>
<evidence type="ECO:0000259" key="4">
    <source>
        <dbReference type="Pfam" id="PF04213"/>
    </source>
</evidence>
<dbReference type="Pfam" id="PF04213">
    <property type="entry name" value="HtaA"/>
    <property type="match status" value="2"/>
</dbReference>
<name>A0A5N8V6X8_9ACTN</name>
<evidence type="ECO:0000313" key="6">
    <source>
        <dbReference type="Proteomes" id="UP000325849"/>
    </source>
</evidence>
<sequence>MPASIRPRRRPLALAAAVATATTLGAAALALAPAASAAEVPLTGYRLTWGIKESYRSYVTGPWAQGTFTASDGATQAADNGVFTFTDGQGTYDTTTHSVRLAFQGTLTVRSTAHGFTRVLSDLRYDSGAGVLTADLVADDGAKQQDVPLAEVAAPTGPAMTDLGTTLTTEAGAFLGSASYAHTAGDPLTVAQQQTTQSPSPSVPGSASPSPSTSATEPAPVSPPASATGSASASASTSASASPGAGSSPSASATESAPRGDIADGTLVWGVKESFRTYVVGPVAKGTVTASGGAAQAAGNGVFTFPDATGTYDTEAGTLSVAFEGAVNFKGHEDGGTYGLDLTLAGLKATVDGGKGELTADVTSLGETSRDVVLADLTAASADLTPKNDVLTLDDVTAKLTAAGAKAFGGFYTQGTALDPVDLSVALTDDAELPSGDSGGTGDTGGSGGTGGTGDTTGGTTGSVTGGTSAGTTGGSMAATGADVPVGALGAAGAAAVAAGAGTVYVVRRRRTEA</sequence>
<organism evidence="5 6">
    <name type="scientific">Streptomyces adustus</name>
    <dbReference type="NCBI Taxonomy" id="1609272"/>
    <lineage>
        <taxon>Bacteria</taxon>
        <taxon>Bacillati</taxon>
        <taxon>Actinomycetota</taxon>
        <taxon>Actinomycetes</taxon>
        <taxon>Kitasatosporales</taxon>
        <taxon>Streptomycetaceae</taxon>
        <taxon>Streptomyces</taxon>
    </lineage>
</organism>